<dbReference type="GO" id="GO:0006352">
    <property type="term" value="P:DNA-templated transcription initiation"/>
    <property type="evidence" value="ECO:0007669"/>
    <property type="project" value="InterPro"/>
</dbReference>
<dbReference type="GO" id="GO:0016987">
    <property type="term" value="F:sigma factor activity"/>
    <property type="evidence" value="ECO:0007669"/>
    <property type="project" value="UniProtKB-KW"/>
</dbReference>
<dbReference type="NCBIfam" id="TIGR02937">
    <property type="entry name" value="sigma70-ECF"/>
    <property type="match status" value="1"/>
</dbReference>
<comment type="similarity">
    <text evidence="1">Belongs to the sigma-70 factor family. ECF subfamily.</text>
</comment>
<dbReference type="Proteomes" id="UP000320735">
    <property type="component" value="Unassembled WGS sequence"/>
</dbReference>
<dbReference type="CDD" id="cd06171">
    <property type="entry name" value="Sigma70_r4"/>
    <property type="match status" value="1"/>
</dbReference>
<evidence type="ECO:0000256" key="5">
    <source>
        <dbReference type="ARBA" id="ARBA00023163"/>
    </source>
</evidence>
<evidence type="ECO:0000313" key="8">
    <source>
        <dbReference type="EMBL" id="TWU12920.1"/>
    </source>
</evidence>
<dbReference type="EMBL" id="SJPP01000001">
    <property type="protein sequence ID" value="TWU12920.1"/>
    <property type="molecule type" value="Genomic_DNA"/>
</dbReference>
<dbReference type="InterPro" id="IPR013324">
    <property type="entry name" value="RNA_pol_sigma_r3/r4-like"/>
</dbReference>
<name>A0A5C6BLD1_9PLAN</name>
<dbReference type="SUPFAM" id="SSF88659">
    <property type="entry name" value="Sigma3 and sigma4 domains of RNA polymerase sigma factors"/>
    <property type="match status" value="1"/>
</dbReference>
<feature type="domain" description="RNA polymerase sigma factor 70 region 4 type 2" evidence="7">
    <location>
        <begin position="100"/>
        <end position="152"/>
    </location>
</feature>
<reference evidence="8 9" key="1">
    <citation type="submission" date="2019-02" db="EMBL/GenBank/DDBJ databases">
        <title>Deep-cultivation of Planctomycetes and their phenomic and genomic characterization uncovers novel biology.</title>
        <authorList>
            <person name="Wiegand S."/>
            <person name="Jogler M."/>
            <person name="Boedeker C."/>
            <person name="Pinto D."/>
            <person name="Vollmers J."/>
            <person name="Rivas-Marin E."/>
            <person name="Kohn T."/>
            <person name="Peeters S.H."/>
            <person name="Heuer A."/>
            <person name="Rast P."/>
            <person name="Oberbeckmann S."/>
            <person name="Bunk B."/>
            <person name="Jeske O."/>
            <person name="Meyerdierks A."/>
            <person name="Storesund J.E."/>
            <person name="Kallscheuer N."/>
            <person name="Luecker S."/>
            <person name="Lage O.M."/>
            <person name="Pohl T."/>
            <person name="Merkel B.J."/>
            <person name="Hornburger P."/>
            <person name="Mueller R.-W."/>
            <person name="Bruemmer F."/>
            <person name="Labrenz M."/>
            <person name="Spormann A.M."/>
            <person name="Op Den Camp H."/>
            <person name="Overmann J."/>
            <person name="Amann R."/>
            <person name="Jetten M.S.M."/>
            <person name="Mascher T."/>
            <person name="Medema M.H."/>
            <person name="Devos D.P."/>
            <person name="Kaster A.-K."/>
            <person name="Ovreas L."/>
            <person name="Rohde M."/>
            <person name="Galperin M.Y."/>
            <person name="Jogler C."/>
        </authorList>
    </citation>
    <scope>NUCLEOTIDE SEQUENCE [LARGE SCALE GENOMIC DNA]</scope>
    <source>
        <strain evidence="8 9">CA54</strain>
    </source>
</reference>
<comment type="caution">
    <text evidence="8">The sequence shown here is derived from an EMBL/GenBank/DDBJ whole genome shotgun (WGS) entry which is preliminary data.</text>
</comment>
<gene>
    <name evidence="8" type="primary">sigE_2</name>
    <name evidence="8" type="ORF">CA54_17460</name>
</gene>
<sequence length="168" mass="18954">MPDWDALVREHGPAVLRIAVRILGGLPDAEDVTQDVFCEAWQIQASQQVANWPGLLRRLAVLRSLDKLRRRRSHAPLTEDHLVDTAEAPHDRMLARELADRLRGCLCQLPEQQAAVFSLFYFEHLNREEIATTLGTTVGAVSTAHSKARRNLKTALTETLQEPNCDQR</sequence>
<evidence type="ECO:0000259" key="6">
    <source>
        <dbReference type="Pfam" id="PF04542"/>
    </source>
</evidence>
<dbReference type="InterPro" id="IPR013325">
    <property type="entry name" value="RNA_pol_sigma_r2"/>
</dbReference>
<dbReference type="SUPFAM" id="SSF88946">
    <property type="entry name" value="Sigma2 domain of RNA polymerase sigma factors"/>
    <property type="match status" value="1"/>
</dbReference>
<dbReference type="Gene3D" id="1.10.1740.10">
    <property type="match status" value="1"/>
</dbReference>
<evidence type="ECO:0000256" key="2">
    <source>
        <dbReference type="ARBA" id="ARBA00023015"/>
    </source>
</evidence>
<dbReference type="Gene3D" id="1.10.10.10">
    <property type="entry name" value="Winged helix-like DNA-binding domain superfamily/Winged helix DNA-binding domain"/>
    <property type="match status" value="1"/>
</dbReference>
<feature type="domain" description="RNA polymerase sigma-70 region 2" evidence="6">
    <location>
        <begin position="7"/>
        <end position="72"/>
    </location>
</feature>
<dbReference type="OrthoDB" id="9784984at2"/>
<dbReference type="AlphaFoldDB" id="A0A5C6BLD1"/>
<dbReference type="InterPro" id="IPR039425">
    <property type="entry name" value="RNA_pol_sigma-70-like"/>
</dbReference>
<dbReference type="PANTHER" id="PTHR43133:SF8">
    <property type="entry name" value="RNA POLYMERASE SIGMA FACTOR HI_1459-RELATED"/>
    <property type="match status" value="1"/>
</dbReference>
<dbReference type="InterPro" id="IPR036388">
    <property type="entry name" value="WH-like_DNA-bd_sf"/>
</dbReference>
<dbReference type="Pfam" id="PF08281">
    <property type="entry name" value="Sigma70_r4_2"/>
    <property type="match status" value="1"/>
</dbReference>
<evidence type="ECO:0000313" key="9">
    <source>
        <dbReference type="Proteomes" id="UP000320735"/>
    </source>
</evidence>
<dbReference type="InterPro" id="IPR007627">
    <property type="entry name" value="RNA_pol_sigma70_r2"/>
</dbReference>
<dbReference type="InterPro" id="IPR013249">
    <property type="entry name" value="RNA_pol_sigma70_r4_t2"/>
</dbReference>
<keyword evidence="2" id="KW-0805">Transcription regulation</keyword>
<keyword evidence="3" id="KW-0731">Sigma factor</keyword>
<organism evidence="8 9">
    <name type="scientific">Symmachiella macrocystis</name>
    <dbReference type="NCBI Taxonomy" id="2527985"/>
    <lineage>
        <taxon>Bacteria</taxon>
        <taxon>Pseudomonadati</taxon>
        <taxon>Planctomycetota</taxon>
        <taxon>Planctomycetia</taxon>
        <taxon>Planctomycetales</taxon>
        <taxon>Planctomycetaceae</taxon>
        <taxon>Symmachiella</taxon>
    </lineage>
</organism>
<evidence type="ECO:0000259" key="7">
    <source>
        <dbReference type="Pfam" id="PF08281"/>
    </source>
</evidence>
<dbReference type="PANTHER" id="PTHR43133">
    <property type="entry name" value="RNA POLYMERASE ECF-TYPE SIGMA FACTO"/>
    <property type="match status" value="1"/>
</dbReference>
<evidence type="ECO:0000256" key="3">
    <source>
        <dbReference type="ARBA" id="ARBA00023082"/>
    </source>
</evidence>
<dbReference type="RefSeq" id="WP_146370331.1">
    <property type="nucleotide sequence ID" value="NZ_SJPP01000001.1"/>
</dbReference>
<dbReference type="GO" id="GO:0003677">
    <property type="term" value="F:DNA binding"/>
    <property type="evidence" value="ECO:0007669"/>
    <property type="project" value="UniProtKB-KW"/>
</dbReference>
<dbReference type="InterPro" id="IPR014284">
    <property type="entry name" value="RNA_pol_sigma-70_dom"/>
</dbReference>
<accession>A0A5C6BLD1</accession>
<keyword evidence="9" id="KW-1185">Reference proteome</keyword>
<evidence type="ECO:0000256" key="4">
    <source>
        <dbReference type="ARBA" id="ARBA00023125"/>
    </source>
</evidence>
<protein>
    <submittedName>
        <fullName evidence="8">ECF RNA polymerase sigma factor SigE</fullName>
    </submittedName>
</protein>
<evidence type="ECO:0000256" key="1">
    <source>
        <dbReference type="ARBA" id="ARBA00010641"/>
    </source>
</evidence>
<dbReference type="Pfam" id="PF04542">
    <property type="entry name" value="Sigma70_r2"/>
    <property type="match status" value="1"/>
</dbReference>
<proteinExistence type="inferred from homology"/>
<keyword evidence="5" id="KW-0804">Transcription</keyword>
<keyword evidence="4" id="KW-0238">DNA-binding</keyword>